<dbReference type="Pfam" id="PF04018">
    <property type="entry name" value="VCA0040-like"/>
    <property type="match status" value="1"/>
</dbReference>
<evidence type="ECO:0000313" key="2">
    <source>
        <dbReference type="EMBL" id="PSJ31991.1"/>
    </source>
</evidence>
<dbReference type="AlphaFoldDB" id="A0A2P7Q1Z4"/>
<feature type="transmembrane region" description="Helical" evidence="1">
    <location>
        <begin position="190"/>
        <end position="212"/>
    </location>
</feature>
<accession>A0A2P7Q1Z4</accession>
<dbReference type="PANTHER" id="PTHR37308:SF1">
    <property type="entry name" value="POLYPRENYL-PHOSPHATE TRANSPORTER"/>
    <property type="match status" value="1"/>
</dbReference>
<feature type="transmembrane region" description="Helical" evidence="1">
    <location>
        <begin position="166"/>
        <end position="184"/>
    </location>
</feature>
<keyword evidence="1" id="KW-0472">Membrane</keyword>
<comment type="caution">
    <text evidence="2">The sequence shown here is derived from an EMBL/GenBank/DDBJ whole genome shotgun (WGS) entry which is preliminary data.</text>
</comment>
<name>A0A2P7Q1Z4_9FIRM</name>
<feature type="transmembrane region" description="Helical" evidence="1">
    <location>
        <begin position="142"/>
        <end position="159"/>
    </location>
</feature>
<dbReference type="OrthoDB" id="9793746at2"/>
<keyword evidence="1" id="KW-1133">Transmembrane helix</keyword>
<reference evidence="2" key="1">
    <citation type="thesis" date="2015" institute="Rutgers" country="The State University of New Jersey, 14 College Farm Rd., New Brunswick, NJ, USA">
        <title>Ammonia toxicity in bacteria and its implications for treatment of and resource recovery from highly nitrogenous organic wastes.</title>
        <authorList>
            <person name="Luther A.K."/>
        </authorList>
    </citation>
    <scope>NUCLEOTIDE SEQUENCE</scope>
    <source>
        <strain evidence="2">RT-10B</strain>
    </source>
</reference>
<dbReference type="PANTHER" id="PTHR37308">
    <property type="entry name" value="INTEGRAL MEMBRANE PROTEIN"/>
    <property type="match status" value="1"/>
</dbReference>
<feature type="transmembrane region" description="Helical" evidence="1">
    <location>
        <begin position="104"/>
        <end position="122"/>
    </location>
</feature>
<dbReference type="InterPro" id="IPR007163">
    <property type="entry name" value="VCA0040-like"/>
</dbReference>
<protein>
    <submittedName>
        <fullName evidence="2">Membrane protein</fullName>
    </submittedName>
</protein>
<evidence type="ECO:0000313" key="3">
    <source>
        <dbReference type="Proteomes" id="UP000241434"/>
    </source>
</evidence>
<dbReference type="Proteomes" id="UP000241434">
    <property type="component" value="Unassembled WGS sequence"/>
</dbReference>
<sequence>MALADSVPGVSGGTIAFILGFYEDFLESINNITSGNKKELKESIIFLVKLFIGWLIGMTLSVLFLSSMFEKNIYFLSSLFMGLTTASIVYIIKSEFKIIDRKNKYLIFSIMGIIIVVLIPALRGKLMPSGNMDFSNLNFPEYIYIFFTGMIAVSAMVLPGISGSTLLLILGVYIPVINALNSVLRLDFSALSGLLIFGFGILCGFIVSVRIIRHAFRKHRSKMIYLIVGLTIGSLFAIIQGPTTLLIPKESVSISTFNPLGFICGVALLLTLELFKNYSRKNK</sequence>
<keyword evidence="1" id="KW-0812">Transmembrane</keyword>
<feature type="transmembrane region" description="Helical" evidence="1">
    <location>
        <begin position="6"/>
        <end position="23"/>
    </location>
</feature>
<proteinExistence type="predicted"/>
<gene>
    <name evidence="2" type="ORF">UF10_04145</name>
</gene>
<feature type="transmembrane region" description="Helical" evidence="1">
    <location>
        <begin position="257"/>
        <end position="275"/>
    </location>
</feature>
<feature type="transmembrane region" description="Helical" evidence="1">
    <location>
        <begin position="73"/>
        <end position="92"/>
    </location>
</feature>
<evidence type="ECO:0000256" key="1">
    <source>
        <dbReference type="SAM" id="Phobius"/>
    </source>
</evidence>
<dbReference type="EMBL" id="JYGE01000003">
    <property type="protein sequence ID" value="PSJ31991.1"/>
    <property type="molecule type" value="Genomic_DNA"/>
</dbReference>
<keyword evidence="3" id="KW-1185">Reference proteome</keyword>
<feature type="transmembrane region" description="Helical" evidence="1">
    <location>
        <begin position="224"/>
        <end position="245"/>
    </location>
</feature>
<organism evidence="2 3">
    <name type="scientific">Peptostreptococcus russellii</name>
    <dbReference type="NCBI Taxonomy" id="215200"/>
    <lineage>
        <taxon>Bacteria</taxon>
        <taxon>Bacillati</taxon>
        <taxon>Bacillota</taxon>
        <taxon>Clostridia</taxon>
        <taxon>Peptostreptococcales</taxon>
        <taxon>Peptostreptococcaceae</taxon>
        <taxon>Peptostreptococcus</taxon>
    </lineage>
</organism>
<feature type="transmembrane region" description="Helical" evidence="1">
    <location>
        <begin position="44"/>
        <end position="67"/>
    </location>
</feature>